<keyword evidence="6 8" id="KW-0539">Nucleus</keyword>
<dbReference type="EMBL" id="JASJQH010000048">
    <property type="protein sequence ID" value="KAK9767876.1"/>
    <property type="molecule type" value="Genomic_DNA"/>
</dbReference>
<keyword evidence="4 8" id="KW-0805">Transcription regulation</keyword>
<reference evidence="11 12" key="1">
    <citation type="submission" date="2023-04" db="EMBL/GenBank/DDBJ databases">
        <title>Genome of Basidiobolus ranarum AG-B5.</title>
        <authorList>
            <person name="Stajich J.E."/>
            <person name="Carter-House D."/>
            <person name="Gryganskyi A."/>
        </authorList>
    </citation>
    <scope>NUCLEOTIDE SEQUENCE [LARGE SCALE GENOMIC DNA]</scope>
    <source>
        <strain evidence="11 12">AG-B5</strain>
    </source>
</reference>
<sequence>MHRELPLKQHVGDIIDEYTRLLRTLFRTIDATIEGKLVAGQKTPQETIRAIILLDAKLQKAYDEVEEHQNYQRRISQVEEEISEYNQAIKELVEKLENTKENLESMIDRSEKALNTLNQAKESKLSFKEIISYSNKLSSFTAAPPNYNPSNTFIPVEPPYPVEVTMRAGSLSLHHTKGTEADAVSEESEEEQPSYQAFSFLAQQEEEEAAESNDFLLDLDLNPDLE</sequence>
<gene>
    <name evidence="8" type="primary">MED4</name>
    <name evidence="11" type="ORF">K7432_001939</name>
</gene>
<keyword evidence="5 8" id="KW-0804">Transcription</keyword>
<proteinExistence type="inferred from homology"/>
<name>A0ABR2X2J3_9FUNG</name>
<evidence type="ECO:0000256" key="2">
    <source>
        <dbReference type="ARBA" id="ARBA00009626"/>
    </source>
</evidence>
<evidence type="ECO:0000256" key="8">
    <source>
        <dbReference type="RuleBase" id="RU364141"/>
    </source>
</evidence>
<evidence type="ECO:0000256" key="5">
    <source>
        <dbReference type="ARBA" id="ARBA00023163"/>
    </source>
</evidence>
<evidence type="ECO:0000256" key="7">
    <source>
        <dbReference type="ARBA" id="ARBA00031257"/>
    </source>
</evidence>
<comment type="subcellular location">
    <subcellularLocation>
        <location evidence="1 8">Nucleus</location>
    </subcellularLocation>
</comment>
<comment type="caution">
    <text evidence="11">The sequence shown here is derived from an EMBL/GenBank/DDBJ whole genome shotgun (WGS) entry which is preliminary data.</text>
</comment>
<feature type="compositionally biased region" description="Acidic residues" evidence="10">
    <location>
        <begin position="183"/>
        <end position="192"/>
    </location>
</feature>
<dbReference type="PANTHER" id="PTHR13208">
    <property type="entry name" value="MEDIATOR OF RNA POLYMERASE II TRANSCRIPTION SUBUNIT 4"/>
    <property type="match status" value="1"/>
</dbReference>
<feature type="region of interest" description="Disordered" evidence="10">
    <location>
        <begin position="175"/>
        <end position="194"/>
    </location>
</feature>
<evidence type="ECO:0000256" key="10">
    <source>
        <dbReference type="SAM" id="MobiDB-lite"/>
    </source>
</evidence>
<evidence type="ECO:0000256" key="3">
    <source>
        <dbReference type="ARBA" id="ARBA00020629"/>
    </source>
</evidence>
<feature type="coiled-coil region" evidence="9">
    <location>
        <begin position="68"/>
        <end position="123"/>
    </location>
</feature>
<evidence type="ECO:0000256" key="9">
    <source>
        <dbReference type="SAM" id="Coils"/>
    </source>
</evidence>
<keyword evidence="12" id="KW-1185">Reference proteome</keyword>
<evidence type="ECO:0000313" key="12">
    <source>
        <dbReference type="Proteomes" id="UP001479436"/>
    </source>
</evidence>
<keyword evidence="9" id="KW-0175">Coiled coil</keyword>
<evidence type="ECO:0000256" key="4">
    <source>
        <dbReference type="ARBA" id="ARBA00023015"/>
    </source>
</evidence>
<organism evidence="11 12">
    <name type="scientific">Basidiobolus ranarum</name>
    <dbReference type="NCBI Taxonomy" id="34480"/>
    <lineage>
        <taxon>Eukaryota</taxon>
        <taxon>Fungi</taxon>
        <taxon>Fungi incertae sedis</taxon>
        <taxon>Zoopagomycota</taxon>
        <taxon>Entomophthoromycotina</taxon>
        <taxon>Basidiobolomycetes</taxon>
        <taxon>Basidiobolales</taxon>
        <taxon>Basidiobolaceae</taxon>
        <taxon>Basidiobolus</taxon>
    </lineage>
</organism>
<dbReference type="InterPro" id="IPR027417">
    <property type="entry name" value="P-loop_NTPase"/>
</dbReference>
<comment type="similarity">
    <text evidence="2 8">Belongs to the Mediator complex subunit 4 family.</text>
</comment>
<comment type="subunit">
    <text evidence="8">Component of the Mediator complex.</text>
</comment>
<accession>A0ABR2X2J3</accession>
<evidence type="ECO:0000256" key="1">
    <source>
        <dbReference type="ARBA" id="ARBA00004123"/>
    </source>
</evidence>
<protein>
    <recommendedName>
        <fullName evidence="3 8">Mediator of RNA polymerase II transcription subunit 4</fullName>
    </recommendedName>
    <alternativeName>
        <fullName evidence="7 8">Mediator complex subunit 4</fullName>
    </alternativeName>
</protein>
<dbReference type="Gene3D" id="3.40.50.300">
    <property type="entry name" value="P-loop containing nucleotide triphosphate hydrolases"/>
    <property type="match status" value="1"/>
</dbReference>
<evidence type="ECO:0000256" key="6">
    <source>
        <dbReference type="ARBA" id="ARBA00023242"/>
    </source>
</evidence>
<dbReference type="Proteomes" id="UP001479436">
    <property type="component" value="Unassembled WGS sequence"/>
</dbReference>
<comment type="function">
    <text evidence="8">Component of the Mediator complex, a coactivator involved in the regulated transcription of nearly all RNA polymerase II-dependent genes. Mediator functions as a bridge to convey information from gene-specific regulatory proteins to the basal RNA polymerase II transcription machinery. Mediator is recruited to promoters by direct interactions with regulatory proteins and serves as a scaffold for the assembly of a functional preinitiation complex with RNA polymerase II and the general transcription factors.</text>
</comment>
<keyword evidence="8" id="KW-0010">Activator</keyword>
<dbReference type="InterPro" id="IPR019258">
    <property type="entry name" value="Mediator_Med4"/>
</dbReference>
<dbReference type="Pfam" id="PF10018">
    <property type="entry name" value="Med4"/>
    <property type="match status" value="1"/>
</dbReference>
<evidence type="ECO:0000313" key="11">
    <source>
        <dbReference type="EMBL" id="KAK9767876.1"/>
    </source>
</evidence>
<dbReference type="PANTHER" id="PTHR13208:SF2">
    <property type="entry name" value="MEDIATOR OF RNA POLYMERASE II TRANSCRIPTION SUBUNIT 4"/>
    <property type="match status" value="1"/>
</dbReference>